<keyword evidence="3" id="KW-1185">Reference proteome</keyword>
<protein>
    <submittedName>
        <fullName evidence="2">Uncharacterized protein</fullName>
    </submittedName>
</protein>
<comment type="caution">
    <text evidence="2">The sequence shown here is derived from an EMBL/GenBank/DDBJ whole genome shotgun (WGS) entry which is preliminary data.</text>
</comment>
<dbReference type="AlphaFoldDB" id="A0A6A2X661"/>
<dbReference type="EMBL" id="VEPZ02001507">
    <property type="protein sequence ID" value="KAE8670562.1"/>
    <property type="molecule type" value="Genomic_DNA"/>
</dbReference>
<dbReference type="Proteomes" id="UP000436088">
    <property type="component" value="Unassembled WGS sequence"/>
</dbReference>
<feature type="compositionally biased region" description="Basic and acidic residues" evidence="1">
    <location>
        <begin position="19"/>
        <end position="28"/>
    </location>
</feature>
<sequence>MDGYTRETGNVQNVDDESVETKTTKEVVEGNSGGAGGFTFSCNSPEVVVGNMYTDKKPVSNLLDSGLCRQGEFEGNINREDRNHGSLDDESDQPGGLIATGLLELRLLLKWLWKIRPWRF</sequence>
<accession>A0A6A2X661</accession>
<evidence type="ECO:0000313" key="2">
    <source>
        <dbReference type="EMBL" id="KAE8670562.1"/>
    </source>
</evidence>
<name>A0A6A2X661_HIBSY</name>
<evidence type="ECO:0000256" key="1">
    <source>
        <dbReference type="SAM" id="MobiDB-lite"/>
    </source>
</evidence>
<proteinExistence type="predicted"/>
<reference evidence="2" key="1">
    <citation type="submission" date="2019-09" db="EMBL/GenBank/DDBJ databases">
        <title>Draft genome information of white flower Hibiscus syriacus.</title>
        <authorList>
            <person name="Kim Y.-M."/>
        </authorList>
    </citation>
    <scope>NUCLEOTIDE SEQUENCE [LARGE SCALE GENOMIC DNA]</scope>
    <source>
        <strain evidence="2">YM2019G1</strain>
    </source>
</reference>
<evidence type="ECO:0000313" key="3">
    <source>
        <dbReference type="Proteomes" id="UP000436088"/>
    </source>
</evidence>
<organism evidence="2 3">
    <name type="scientific">Hibiscus syriacus</name>
    <name type="common">Rose of Sharon</name>
    <dbReference type="NCBI Taxonomy" id="106335"/>
    <lineage>
        <taxon>Eukaryota</taxon>
        <taxon>Viridiplantae</taxon>
        <taxon>Streptophyta</taxon>
        <taxon>Embryophyta</taxon>
        <taxon>Tracheophyta</taxon>
        <taxon>Spermatophyta</taxon>
        <taxon>Magnoliopsida</taxon>
        <taxon>eudicotyledons</taxon>
        <taxon>Gunneridae</taxon>
        <taxon>Pentapetalae</taxon>
        <taxon>rosids</taxon>
        <taxon>malvids</taxon>
        <taxon>Malvales</taxon>
        <taxon>Malvaceae</taxon>
        <taxon>Malvoideae</taxon>
        <taxon>Hibiscus</taxon>
    </lineage>
</organism>
<feature type="region of interest" description="Disordered" evidence="1">
    <location>
        <begin position="1"/>
        <end position="30"/>
    </location>
</feature>
<gene>
    <name evidence="2" type="ORF">F3Y22_tig00112124pilonHSYRG00026</name>
</gene>